<evidence type="ECO:0000313" key="1">
    <source>
        <dbReference type="EMBL" id="RFA95322.1"/>
    </source>
</evidence>
<name>A0A371QXQ4_9CREN</name>
<evidence type="ECO:0000313" key="3">
    <source>
        <dbReference type="Proteomes" id="UP000256877"/>
    </source>
</evidence>
<comment type="caution">
    <text evidence="1">The sequence shown here is derived from an EMBL/GenBank/DDBJ whole genome shotgun (WGS) entry which is preliminary data.</text>
</comment>
<evidence type="ECO:0000313" key="4">
    <source>
        <dbReference type="Proteomes" id="UP000257123"/>
    </source>
</evidence>
<dbReference type="AlphaFoldDB" id="A0A371QXQ4"/>
<proteinExistence type="predicted"/>
<reference evidence="3 4" key="1">
    <citation type="submission" date="2017-07" db="EMBL/GenBank/DDBJ databases">
        <title>Draft genome sequence of aerobic hyperthermophilic archaea, Pyrobaculum aerophilum YKB31 and YKB32.</title>
        <authorList>
            <person name="Mochizuki T."/>
            <person name="Berliner A.J."/>
            <person name="Yoshida-Takashima Y."/>
            <person name="Takaki Y."/>
            <person name="Nunoura T."/>
            <person name="Takai K."/>
        </authorList>
    </citation>
    <scope>NUCLEOTIDE SEQUENCE [LARGE SCALE GENOMIC DNA]</scope>
    <source>
        <strain evidence="1 4">YKB31</strain>
        <strain evidence="2 3">YKB32</strain>
    </source>
</reference>
<dbReference type="EMBL" id="NMUE01000023">
    <property type="protein sequence ID" value="RFA95322.1"/>
    <property type="molecule type" value="Genomic_DNA"/>
</dbReference>
<evidence type="ECO:0000313" key="2">
    <source>
        <dbReference type="EMBL" id="RFA98164.1"/>
    </source>
</evidence>
<gene>
    <name evidence="1" type="ORF">CGL51_07805</name>
    <name evidence="2" type="ORF">CGL52_07870</name>
</gene>
<dbReference type="EMBL" id="NMUF01000020">
    <property type="protein sequence ID" value="RFA98164.1"/>
    <property type="molecule type" value="Genomic_DNA"/>
</dbReference>
<organism evidence="1 4">
    <name type="scientific">Pyrobaculum aerophilum</name>
    <dbReference type="NCBI Taxonomy" id="13773"/>
    <lineage>
        <taxon>Archaea</taxon>
        <taxon>Thermoproteota</taxon>
        <taxon>Thermoprotei</taxon>
        <taxon>Thermoproteales</taxon>
        <taxon>Thermoproteaceae</taxon>
        <taxon>Pyrobaculum</taxon>
    </lineage>
</organism>
<dbReference type="Proteomes" id="UP000256877">
    <property type="component" value="Unassembled WGS sequence"/>
</dbReference>
<dbReference type="RefSeq" id="WP_116421311.1">
    <property type="nucleotide sequence ID" value="NZ_JAOAJA010000021.1"/>
</dbReference>
<sequence>MKARLVIGFEMLEGSSEQVALDLEAGVMARKFGHRSDSEGLVTRPAPSTYDVKVVAIARLILKKGNMA</sequence>
<accession>A0A371QXQ4</accession>
<dbReference type="Proteomes" id="UP000257123">
    <property type="component" value="Unassembled WGS sequence"/>
</dbReference>
<protein>
    <submittedName>
        <fullName evidence="1">Uncharacterized protein</fullName>
    </submittedName>
</protein>